<comment type="function">
    <text evidence="9">Single strand-specific metallo-endoribonuclease involved in late-stage 70S ribosome quality control and in maturation of the 3' terminus of the 16S rRNA.</text>
</comment>
<dbReference type="PANTHER" id="PTHR46986">
    <property type="entry name" value="ENDORIBONUCLEASE YBEY, CHLOROPLASTIC"/>
    <property type="match status" value="1"/>
</dbReference>
<organism evidence="10 11">
    <name type="scientific">Marinilactibacillus piezotolerans</name>
    <dbReference type="NCBI Taxonomy" id="258723"/>
    <lineage>
        <taxon>Bacteria</taxon>
        <taxon>Bacillati</taxon>
        <taxon>Bacillota</taxon>
        <taxon>Bacilli</taxon>
        <taxon>Lactobacillales</taxon>
        <taxon>Carnobacteriaceae</taxon>
        <taxon>Marinilactibacillus</taxon>
    </lineage>
</organism>
<dbReference type="InterPro" id="IPR002036">
    <property type="entry name" value="YbeY"/>
</dbReference>
<dbReference type="HAMAP" id="MF_00009">
    <property type="entry name" value="Endoribonucl_YbeY"/>
    <property type="match status" value="1"/>
</dbReference>
<gene>
    <name evidence="9" type="primary">ybeY</name>
    <name evidence="10" type="ORF">SAMN04488569_100213</name>
</gene>
<keyword evidence="11" id="KW-1185">Reference proteome</keyword>
<feature type="binding site" evidence="9">
    <location>
        <position position="127"/>
    </location>
    <ligand>
        <name>Zn(2+)</name>
        <dbReference type="ChEBI" id="CHEBI:29105"/>
        <note>catalytic</note>
    </ligand>
</feature>
<accession>A0A1I3V3K2</accession>
<dbReference type="InterPro" id="IPR020549">
    <property type="entry name" value="YbeY_CS"/>
</dbReference>
<dbReference type="SUPFAM" id="SSF55486">
    <property type="entry name" value="Metalloproteases ('zincins'), catalytic domain"/>
    <property type="match status" value="1"/>
</dbReference>
<comment type="cofactor">
    <cofactor evidence="9">
        <name>Zn(2+)</name>
        <dbReference type="ChEBI" id="CHEBI:29105"/>
    </cofactor>
    <text evidence="9">Binds 1 zinc ion.</text>
</comment>
<evidence type="ECO:0000256" key="4">
    <source>
        <dbReference type="ARBA" id="ARBA00022722"/>
    </source>
</evidence>
<dbReference type="AlphaFoldDB" id="A0A1I3V3K2"/>
<evidence type="ECO:0000256" key="3">
    <source>
        <dbReference type="ARBA" id="ARBA00022552"/>
    </source>
</evidence>
<dbReference type="GO" id="GO:0004222">
    <property type="term" value="F:metalloendopeptidase activity"/>
    <property type="evidence" value="ECO:0007669"/>
    <property type="project" value="InterPro"/>
</dbReference>
<dbReference type="GO" id="GO:0008270">
    <property type="term" value="F:zinc ion binding"/>
    <property type="evidence" value="ECO:0007669"/>
    <property type="project" value="UniProtKB-UniRule"/>
</dbReference>
<dbReference type="OrthoDB" id="9807740at2"/>
<dbReference type="STRING" id="258723.GCA_900169305_00482"/>
<protein>
    <recommendedName>
        <fullName evidence="9">Endoribonuclease YbeY</fullName>
        <ecNumber evidence="9">3.1.-.-</ecNumber>
    </recommendedName>
</protein>
<sequence>MEILLYDETNRLKKSEKKLIDEILEFAAEKLSLEEDAEISVTIVDNNRIQEINKTYRNKDYATDVISFAMEDETEDDWLISDEDEIDLPRVLGDLFISIDKTAEQAEDYGHSFERELGFLVVHGLLHLNGYDHMTETEEKEMFTLQEKILKEYGLER</sequence>
<dbReference type="GO" id="GO:0004521">
    <property type="term" value="F:RNA endonuclease activity"/>
    <property type="evidence" value="ECO:0007669"/>
    <property type="project" value="UniProtKB-UniRule"/>
</dbReference>
<proteinExistence type="inferred from homology"/>
<dbReference type="Proteomes" id="UP000199589">
    <property type="component" value="Unassembled WGS sequence"/>
</dbReference>
<dbReference type="NCBIfam" id="TIGR00043">
    <property type="entry name" value="rRNA maturation RNase YbeY"/>
    <property type="match status" value="1"/>
</dbReference>
<dbReference type="Pfam" id="PF02130">
    <property type="entry name" value="YbeY"/>
    <property type="match status" value="1"/>
</dbReference>
<evidence type="ECO:0000256" key="6">
    <source>
        <dbReference type="ARBA" id="ARBA00022759"/>
    </source>
</evidence>
<keyword evidence="2 9" id="KW-0690">Ribosome biogenesis</keyword>
<keyword evidence="8 9" id="KW-0862">Zinc</keyword>
<dbReference type="RefSeq" id="WP_091895375.1">
    <property type="nucleotide sequence ID" value="NZ_FOSJ01000002.1"/>
</dbReference>
<name>A0A1I3V3K2_9LACT</name>
<comment type="subcellular location">
    <subcellularLocation>
        <location evidence="9">Cytoplasm</location>
    </subcellularLocation>
</comment>
<comment type="similarity">
    <text evidence="1 9">Belongs to the endoribonuclease YbeY family.</text>
</comment>
<dbReference type="GO" id="GO:0005737">
    <property type="term" value="C:cytoplasm"/>
    <property type="evidence" value="ECO:0007669"/>
    <property type="project" value="UniProtKB-SubCell"/>
</dbReference>
<evidence type="ECO:0000313" key="11">
    <source>
        <dbReference type="Proteomes" id="UP000199589"/>
    </source>
</evidence>
<keyword evidence="6 9" id="KW-0255">Endonuclease</keyword>
<feature type="binding site" evidence="9">
    <location>
        <position position="123"/>
    </location>
    <ligand>
        <name>Zn(2+)</name>
        <dbReference type="ChEBI" id="CHEBI:29105"/>
        <note>catalytic</note>
    </ligand>
</feature>
<keyword evidence="9" id="KW-0963">Cytoplasm</keyword>
<dbReference type="EC" id="3.1.-.-" evidence="9"/>
<keyword evidence="7 9" id="KW-0378">Hydrolase</keyword>
<dbReference type="PANTHER" id="PTHR46986:SF1">
    <property type="entry name" value="ENDORIBONUCLEASE YBEY, CHLOROPLASTIC"/>
    <property type="match status" value="1"/>
</dbReference>
<evidence type="ECO:0000256" key="8">
    <source>
        <dbReference type="ARBA" id="ARBA00022833"/>
    </source>
</evidence>
<dbReference type="Gene3D" id="3.40.390.30">
    <property type="entry name" value="Metalloproteases ('zincins'), catalytic domain"/>
    <property type="match status" value="1"/>
</dbReference>
<keyword evidence="3 9" id="KW-0698">rRNA processing</keyword>
<dbReference type="InterPro" id="IPR023091">
    <property type="entry name" value="MetalPrtase_cat_dom_sf_prd"/>
</dbReference>
<dbReference type="EMBL" id="FOSJ01000002">
    <property type="protein sequence ID" value="SFJ89559.1"/>
    <property type="molecule type" value="Genomic_DNA"/>
</dbReference>
<keyword evidence="5 9" id="KW-0479">Metal-binding</keyword>
<evidence type="ECO:0000313" key="10">
    <source>
        <dbReference type="EMBL" id="SFJ89559.1"/>
    </source>
</evidence>
<evidence type="ECO:0000256" key="1">
    <source>
        <dbReference type="ARBA" id="ARBA00010875"/>
    </source>
</evidence>
<dbReference type="PROSITE" id="PS01306">
    <property type="entry name" value="UPF0054"/>
    <property type="match status" value="1"/>
</dbReference>
<evidence type="ECO:0000256" key="9">
    <source>
        <dbReference type="HAMAP-Rule" id="MF_00009"/>
    </source>
</evidence>
<keyword evidence="4 9" id="KW-0540">Nuclease</keyword>
<evidence type="ECO:0000256" key="2">
    <source>
        <dbReference type="ARBA" id="ARBA00022517"/>
    </source>
</evidence>
<dbReference type="GO" id="GO:0006364">
    <property type="term" value="P:rRNA processing"/>
    <property type="evidence" value="ECO:0007669"/>
    <property type="project" value="UniProtKB-UniRule"/>
</dbReference>
<evidence type="ECO:0000256" key="5">
    <source>
        <dbReference type="ARBA" id="ARBA00022723"/>
    </source>
</evidence>
<reference evidence="11" key="1">
    <citation type="submission" date="2016-10" db="EMBL/GenBank/DDBJ databases">
        <authorList>
            <person name="Varghese N."/>
            <person name="Submissions S."/>
        </authorList>
    </citation>
    <scope>NUCLEOTIDE SEQUENCE [LARGE SCALE GENOMIC DNA]</scope>
    <source>
        <strain evidence="11">DSM 16108</strain>
    </source>
</reference>
<feature type="binding site" evidence="9">
    <location>
        <position position="133"/>
    </location>
    <ligand>
        <name>Zn(2+)</name>
        <dbReference type="ChEBI" id="CHEBI:29105"/>
        <note>catalytic</note>
    </ligand>
</feature>
<evidence type="ECO:0000256" key="7">
    <source>
        <dbReference type="ARBA" id="ARBA00022801"/>
    </source>
</evidence>